<dbReference type="EMBL" id="QVNQ01000002">
    <property type="protein sequence ID" value="RFS86553.1"/>
    <property type="molecule type" value="Genomic_DNA"/>
</dbReference>
<organism evidence="2 3">
    <name type="scientific">Actinomadura spongiicola</name>
    <dbReference type="NCBI Taxonomy" id="2303421"/>
    <lineage>
        <taxon>Bacteria</taxon>
        <taxon>Bacillati</taxon>
        <taxon>Actinomycetota</taxon>
        <taxon>Actinomycetes</taxon>
        <taxon>Streptosporangiales</taxon>
        <taxon>Thermomonosporaceae</taxon>
        <taxon>Actinomadura</taxon>
    </lineage>
</organism>
<evidence type="ECO:0000256" key="1">
    <source>
        <dbReference type="SAM" id="Phobius"/>
    </source>
</evidence>
<keyword evidence="1" id="KW-1133">Transmembrane helix</keyword>
<sequence>MQWFGAFGYGAVVDGWFAVSGSRCHRCGVRPFRSGVVGRRFAVFGSGALGGSVSSAGLLVGGGLAVGGLCRDRFGVLARRFWAVLPVFRFRCLSGF</sequence>
<reference evidence="2 3" key="1">
    <citation type="submission" date="2018-08" db="EMBL/GenBank/DDBJ databases">
        <title>Actinomadura spongicola sp. nov., isolated from marine sponge Leucetta chagosensis.</title>
        <authorList>
            <person name="Li L."/>
            <person name="Lin H.W."/>
        </authorList>
    </citation>
    <scope>NUCLEOTIDE SEQUENCE [LARGE SCALE GENOMIC DNA]</scope>
    <source>
        <strain evidence="2 3">LHW52907</strain>
    </source>
</reference>
<accession>A0A372GNC1</accession>
<keyword evidence="3" id="KW-1185">Reference proteome</keyword>
<keyword evidence="1" id="KW-0812">Transmembrane</keyword>
<name>A0A372GNC1_9ACTN</name>
<protein>
    <submittedName>
        <fullName evidence="2">Uncharacterized protein</fullName>
    </submittedName>
</protein>
<gene>
    <name evidence="2" type="ORF">D0T12_08280</name>
</gene>
<keyword evidence="1" id="KW-0472">Membrane</keyword>
<dbReference type="Proteomes" id="UP000262882">
    <property type="component" value="Unassembled WGS sequence"/>
</dbReference>
<dbReference type="AlphaFoldDB" id="A0A372GNC1"/>
<proteinExistence type="predicted"/>
<evidence type="ECO:0000313" key="3">
    <source>
        <dbReference type="Proteomes" id="UP000262882"/>
    </source>
</evidence>
<evidence type="ECO:0000313" key="2">
    <source>
        <dbReference type="EMBL" id="RFS86553.1"/>
    </source>
</evidence>
<comment type="caution">
    <text evidence="2">The sequence shown here is derived from an EMBL/GenBank/DDBJ whole genome shotgun (WGS) entry which is preliminary data.</text>
</comment>
<feature type="transmembrane region" description="Helical" evidence="1">
    <location>
        <begin position="41"/>
        <end position="70"/>
    </location>
</feature>